<feature type="signal peptide" evidence="7">
    <location>
        <begin position="1"/>
        <end position="20"/>
    </location>
</feature>
<evidence type="ECO:0000256" key="7">
    <source>
        <dbReference type="SAM" id="SignalP"/>
    </source>
</evidence>
<dbReference type="AlphaFoldDB" id="A0A6G0WCV8"/>
<keyword evidence="10" id="KW-1185">Reference proteome</keyword>
<protein>
    <recommendedName>
        <fullName evidence="8">GOLD domain-containing protein</fullName>
    </recommendedName>
</protein>
<organism evidence="9 10">
    <name type="scientific">Aphanomyces euteiches</name>
    <dbReference type="NCBI Taxonomy" id="100861"/>
    <lineage>
        <taxon>Eukaryota</taxon>
        <taxon>Sar</taxon>
        <taxon>Stramenopiles</taxon>
        <taxon>Oomycota</taxon>
        <taxon>Saprolegniomycetes</taxon>
        <taxon>Saprolegniales</taxon>
        <taxon>Verrucalvaceae</taxon>
        <taxon>Aphanomyces</taxon>
    </lineage>
</organism>
<dbReference type="GO" id="GO:0016020">
    <property type="term" value="C:membrane"/>
    <property type="evidence" value="ECO:0007669"/>
    <property type="project" value="UniProtKB-SubCell"/>
</dbReference>
<evidence type="ECO:0000256" key="1">
    <source>
        <dbReference type="ARBA" id="ARBA00004479"/>
    </source>
</evidence>
<comment type="caution">
    <text evidence="9">The sequence shown here is derived from an EMBL/GenBank/DDBJ whole genome shotgun (WGS) entry which is preliminary data.</text>
</comment>
<accession>A0A6G0WCV8</accession>
<feature type="chain" id="PRO_5026349032" description="GOLD domain-containing protein" evidence="7">
    <location>
        <begin position="21"/>
        <end position="369"/>
    </location>
</feature>
<dbReference type="Proteomes" id="UP000481153">
    <property type="component" value="Unassembled WGS sequence"/>
</dbReference>
<dbReference type="PROSITE" id="PS50866">
    <property type="entry name" value="GOLD"/>
    <property type="match status" value="1"/>
</dbReference>
<gene>
    <name evidence="9" type="ORF">Ae201684_016372</name>
</gene>
<keyword evidence="3" id="KW-0812">Transmembrane</keyword>
<keyword evidence="5" id="KW-1133">Transmembrane helix</keyword>
<feature type="domain" description="GOLD" evidence="8">
    <location>
        <begin position="33"/>
        <end position="119"/>
    </location>
</feature>
<sequence length="369" mass="41079">MTFIKAWLLVVLLVAVSVSGGSRFLFSLQAHSTDCFYELLDTRTTSNRLLVRFEVVDGTSAADAMDVRVETPTGRTVASWTETTTGYWSHAERESGLYKFCFVHRGTSSKLAVFVNIEFLTATDRSLTIYPTTALTVTPLGNKFDRLDLDTSVPSKGLIIFSIQGMSLALLANNATMRHLVSISIDTTTASQVFLTPLLSVPSRPFEWRWLDAMQQVERQQHDVAQPQSVAVFDVSAFVREALLKEASSVAFLLHSNGGHTRAFSMATVAPDHWPLLTVEAVDQGVEFELRAFQSKLWVLRGQLSLLRHHERHSGGRCDFDCDWDCSSSLCESTLAITASGFFVCSTHWRLDLAELDINEMQAPPFLKT</sequence>
<dbReference type="EMBL" id="VJMJ01000250">
    <property type="protein sequence ID" value="KAF0725141.1"/>
    <property type="molecule type" value="Genomic_DNA"/>
</dbReference>
<dbReference type="InterPro" id="IPR015720">
    <property type="entry name" value="Emp24-like"/>
</dbReference>
<evidence type="ECO:0000313" key="10">
    <source>
        <dbReference type="Proteomes" id="UP000481153"/>
    </source>
</evidence>
<evidence type="ECO:0000256" key="3">
    <source>
        <dbReference type="ARBA" id="ARBA00022692"/>
    </source>
</evidence>
<evidence type="ECO:0000256" key="2">
    <source>
        <dbReference type="ARBA" id="ARBA00007104"/>
    </source>
</evidence>
<dbReference type="PANTHER" id="PTHR22811">
    <property type="entry name" value="TRANSMEMBRANE EMP24 DOMAIN-CONTAINING PROTEIN"/>
    <property type="match status" value="1"/>
</dbReference>
<comment type="similarity">
    <text evidence="2">Belongs to the EMP24/GP25L family.</text>
</comment>
<comment type="subcellular location">
    <subcellularLocation>
        <location evidence="1">Membrane</location>
        <topology evidence="1">Single-pass type I membrane protein</topology>
    </subcellularLocation>
</comment>
<evidence type="ECO:0000313" key="9">
    <source>
        <dbReference type="EMBL" id="KAF0725141.1"/>
    </source>
</evidence>
<dbReference type="InterPro" id="IPR009038">
    <property type="entry name" value="GOLD_dom"/>
</dbReference>
<keyword evidence="4 7" id="KW-0732">Signal</keyword>
<keyword evidence="6" id="KW-0472">Membrane</keyword>
<dbReference type="VEuPathDB" id="FungiDB:AeMF1_003808"/>
<proteinExistence type="inferred from homology"/>
<name>A0A6G0WCV8_9STRA</name>
<dbReference type="Pfam" id="PF01105">
    <property type="entry name" value="EMP24_GP25L"/>
    <property type="match status" value="1"/>
</dbReference>
<evidence type="ECO:0000256" key="5">
    <source>
        <dbReference type="ARBA" id="ARBA00022989"/>
    </source>
</evidence>
<evidence type="ECO:0000259" key="8">
    <source>
        <dbReference type="PROSITE" id="PS50866"/>
    </source>
</evidence>
<reference evidence="9 10" key="1">
    <citation type="submission" date="2019-07" db="EMBL/GenBank/DDBJ databases">
        <title>Genomics analysis of Aphanomyces spp. identifies a new class of oomycete effector associated with host adaptation.</title>
        <authorList>
            <person name="Gaulin E."/>
        </authorList>
    </citation>
    <scope>NUCLEOTIDE SEQUENCE [LARGE SCALE GENOMIC DNA]</scope>
    <source>
        <strain evidence="9 10">ATCC 201684</strain>
    </source>
</reference>
<evidence type="ECO:0000256" key="6">
    <source>
        <dbReference type="ARBA" id="ARBA00023136"/>
    </source>
</evidence>
<evidence type="ECO:0000256" key="4">
    <source>
        <dbReference type="ARBA" id="ARBA00022729"/>
    </source>
</evidence>